<comment type="caution">
    <text evidence="1">The sequence shown here is derived from an EMBL/GenBank/DDBJ whole genome shotgun (WGS) entry which is preliminary data.</text>
</comment>
<organism evidence="1 2">
    <name type="scientific">Bradyrhizobium algeriense</name>
    <dbReference type="NCBI Taxonomy" id="634784"/>
    <lineage>
        <taxon>Bacteria</taxon>
        <taxon>Pseudomonadati</taxon>
        <taxon>Pseudomonadota</taxon>
        <taxon>Alphaproteobacteria</taxon>
        <taxon>Hyphomicrobiales</taxon>
        <taxon>Nitrobacteraceae</taxon>
        <taxon>Bradyrhizobium</taxon>
    </lineage>
</organism>
<evidence type="ECO:0000313" key="2">
    <source>
        <dbReference type="Proteomes" id="UP001364224"/>
    </source>
</evidence>
<protein>
    <submittedName>
        <fullName evidence="1">Uncharacterized protein</fullName>
    </submittedName>
</protein>
<dbReference type="Proteomes" id="UP001364224">
    <property type="component" value="Unassembled WGS sequence"/>
</dbReference>
<gene>
    <name evidence="1" type="ORF">V1286_006776</name>
</gene>
<reference evidence="1 2" key="1">
    <citation type="submission" date="2024-02" db="EMBL/GenBank/DDBJ databases">
        <title>Adaptive strategies in a cosmopolitan and abundant soil bacterium.</title>
        <authorList>
            <person name="Carini P."/>
        </authorList>
    </citation>
    <scope>NUCLEOTIDE SEQUENCE [LARGE SCALE GENOMIC DNA]</scope>
    <source>
        <strain evidence="1 2">AZCC 1608</strain>
    </source>
</reference>
<evidence type="ECO:0000313" key="1">
    <source>
        <dbReference type="EMBL" id="MEH2559247.1"/>
    </source>
</evidence>
<dbReference type="EMBL" id="JAZHRV010000001">
    <property type="protein sequence ID" value="MEH2559247.1"/>
    <property type="molecule type" value="Genomic_DNA"/>
</dbReference>
<name>A0ABU8BL11_9BRAD</name>
<sequence>MPKARLHLILCSDDIGPEAMHRRRGRSFQLSVIDGGKPAIDAPREKLSEAMLDLFDLGILVSQTNYLAFVAAGLTVLELHGWADPKQTN</sequence>
<proteinExistence type="predicted"/>
<dbReference type="RefSeq" id="WP_334487165.1">
    <property type="nucleotide sequence ID" value="NZ_JAZHRV010000001.1"/>
</dbReference>
<keyword evidence="2" id="KW-1185">Reference proteome</keyword>
<accession>A0ABU8BL11</accession>